<dbReference type="AlphaFoldDB" id="A0A9P5SPQ8"/>
<evidence type="ECO:0000256" key="2">
    <source>
        <dbReference type="ARBA" id="ARBA00023306"/>
    </source>
</evidence>
<proteinExistence type="inferred from homology"/>
<feature type="compositionally biased region" description="Acidic residues" evidence="3">
    <location>
        <begin position="865"/>
        <end position="876"/>
    </location>
</feature>
<reference evidence="4" key="1">
    <citation type="journal article" date="2020" name="Fungal Divers.">
        <title>Resolving the Mortierellaceae phylogeny through synthesis of multi-gene phylogenetics and phylogenomics.</title>
        <authorList>
            <person name="Vandepol N."/>
            <person name="Liber J."/>
            <person name="Desiro A."/>
            <person name="Na H."/>
            <person name="Kennedy M."/>
            <person name="Barry K."/>
            <person name="Grigoriev I.V."/>
            <person name="Miller A.N."/>
            <person name="O'Donnell K."/>
            <person name="Stajich J.E."/>
            <person name="Bonito G."/>
        </authorList>
    </citation>
    <scope>NUCLEOTIDE SEQUENCE</scope>
    <source>
        <strain evidence="4">NVP1</strain>
    </source>
</reference>
<dbReference type="InterPro" id="IPR007587">
    <property type="entry name" value="SAPS"/>
</dbReference>
<dbReference type="EMBL" id="JAAAUY010000194">
    <property type="protein sequence ID" value="KAF9333589.1"/>
    <property type="molecule type" value="Genomic_DNA"/>
</dbReference>
<feature type="compositionally biased region" description="Acidic residues" evidence="3">
    <location>
        <begin position="810"/>
        <end position="819"/>
    </location>
</feature>
<feature type="region of interest" description="Disordered" evidence="3">
    <location>
        <begin position="736"/>
        <end position="788"/>
    </location>
</feature>
<feature type="compositionally biased region" description="Low complexity" evidence="3">
    <location>
        <begin position="534"/>
        <end position="548"/>
    </location>
</feature>
<keyword evidence="2" id="KW-0131">Cell cycle</keyword>
<feature type="compositionally biased region" description="Low complexity" evidence="3">
    <location>
        <begin position="479"/>
        <end position="491"/>
    </location>
</feature>
<organism evidence="4 5">
    <name type="scientific">Podila minutissima</name>
    <dbReference type="NCBI Taxonomy" id="64525"/>
    <lineage>
        <taxon>Eukaryota</taxon>
        <taxon>Fungi</taxon>
        <taxon>Fungi incertae sedis</taxon>
        <taxon>Mucoromycota</taxon>
        <taxon>Mortierellomycotina</taxon>
        <taxon>Mortierellomycetes</taxon>
        <taxon>Mortierellales</taxon>
        <taxon>Mortierellaceae</taxon>
        <taxon>Podila</taxon>
    </lineage>
</organism>
<dbReference type="GO" id="GO:0005634">
    <property type="term" value="C:nucleus"/>
    <property type="evidence" value="ECO:0007669"/>
    <property type="project" value="TreeGrafter"/>
</dbReference>
<feature type="compositionally biased region" description="Low complexity" evidence="3">
    <location>
        <begin position="1043"/>
        <end position="1064"/>
    </location>
</feature>
<feature type="compositionally biased region" description="Acidic residues" evidence="3">
    <location>
        <begin position="427"/>
        <end position="446"/>
    </location>
</feature>
<evidence type="ECO:0000256" key="3">
    <source>
        <dbReference type="SAM" id="MobiDB-lite"/>
    </source>
</evidence>
<feature type="compositionally biased region" description="Low complexity" evidence="3">
    <location>
        <begin position="956"/>
        <end position="973"/>
    </location>
</feature>
<accession>A0A9P5SPQ8</accession>
<evidence type="ECO:0000313" key="5">
    <source>
        <dbReference type="Proteomes" id="UP000696485"/>
    </source>
</evidence>
<feature type="compositionally biased region" description="Polar residues" evidence="3">
    <location>
        <begin position="459"/>
        <end position="469"/>
    </location>
</feature>
<dbReference type="PANTHER" id="PTHR12634">
    <property type="entry name" value="SIT4 YEAST -ASSOCIATING PROTEIN-RELATED"/>
    <property type="match status" value="1"/>
</dbReference>
<protein>
    <submittedName>
        <fullName evidence="4">Uncharacterized protein</fullName>
    </submittedName>
</protein>
<dbReference type="PANTHER" id="PTHR12634:SF8">
    <property type="entry name" value="FIERY MOUNTAIN, ISOFORM D"/>
    <property type="match status" value="1"/>
</dbReference>
<name>A0A9P5SPQ8_9FUNG</name>
<evidence type="ECO:0000256" key="1">
    <source>
        <dbReference type="ARBA" id="ARBA00006180"/>
    </source>
</evidence>
<sequence>MYWRFGHQNASVIDHLLESGSVTLEELLEQDDLIQECKSQNQRLIEYLRDPPVLSQLLNYIISDDLEDRARFKYPFIACEVIACEVWGIYESALSNIDMLVKFWEFLDRPAPLNPVQASYFAKVIGVFLMKKTRDMLEFIKAQPDVVPKLLLHMSTSSIMDLLLKIISMEEAPEGRGTVEWLGKQGLMPWLVNQLDPNFDAEVHSIASQVLLDIIAISQSSHPEQPSIGTNVLIDELKSEVIVSKLVNFMLDRTAPHSTSTLINGVTIFIELIRRNNSDYDVEPLPPGQTEPLREAVDLSDLLKVLASRIEDFKDLLVVPRSVSGPIETSIGRQTPLGFERLKICEMFAELLHCSNMAVLNSRPIITVSADGTVKVPSVRVLGQQQPLMSAEEELDLEAAIASAASSADAEDDKKDKDATGEVEEVKEAEEVEEVKEVEEVEEVQDDKEVKEDTEPKTAVTNSESSGESASEKNEDAETPATSTDTASTAPLTEEKKETGSIEEANENEVEKDMASLTIDDQATPRGSPPPSIAATPKASTTQSSTSTLTSATIAAIAAGNTMTGEAMIPVGDFLKLQFVDHRIIPTCFDLFFQFPWNNFLHTVVYDMVHQVFHRPMGDIGRPDIDGTYIPPQTDQGVTEGWNRRLTISIFKDGQLTKRITDAQRLCDYECAQLRGVRLGYMGHLTYIADETVKLLELYSQTSLLPMLYEFIDLDDWWSYVSKTLKETKERDAQVLGGSRPNMMDGLKSGLDDGNDDDFMDDNEGEYGGGNGFLGQEGGGSHDGDVGSDQFARYLSQQISNNLPEKFGSSDEDEDDEEGNWIGEYGTDNDYERRRAAAAAANSGLGSSSADHEDPFGSRHAMDLGSDDEDNVDEEAWSSSWPTTFGDSKALELGSVHQFSAPLSDWSEDFQDGFSDFKTGSADGKDDFDFPPFEGYASSVAVVSVTEGDFGFDDFTPAANNNDASAPNAATSALTFTTELDTPEQTEKTEALPESSTLSAASSHIPTTTTVEEANVSKEESNEAKSTAEDSSPAKEDVKSEAAEAVPVASSATTDASPSTASTTNTQPEHLETTETK</sequence>
<comment type="similarity">
    <text evidence="1">Belongs to the SAPS family.</text>
</comment>
<dbReference type="GO" id="GO:0005829">
    <property type="term" value="C:cytosol"/>
    <property type="evidence" value="ECO:0007669"/>
    <property type="project" value="TreeGrafter"/>
</dbReference>
<feature type="compositionally biased region" description="Acidic residues" evidence="3">
    <location>
        <begin position="753"/>
        <end position="765"/>
    </location>
</feature>
<feature type="compositionally biased region" description="Basic and acidic residues" evidence="3">
    <location>
        <begin position="850"/>
        <end position="862"/>
    </location>
</feature>
<evidence type="ECO:0000313" key="4">
    <source>
        <dbReference type="EMBL" id="KAF9333589.1"/>
    </source>
</evidence>
<feature type="region of interest" description="Disordered" evidence="3">
    <location>
        <begin position="403"/>
        <end position="548"/>
    </location>
</feature>
<dbReference type="GO" id="GO:0019888">
    <property type="term" value="F:protein phosphatase regulator activity"/>
    <property type="evidence" value="ECO:0007669"/>
    <property type="project" value="TreeGrafter"/>
</dbReference>
<feature type="compositionally biased region" description="Basic and acidic residues" evidence="3">
    <location>
        <begin position="412"/>
        <end position="426"/>
    </location>
</feature>
<feature type="compositionally biased region" description="Polar residues" evidence="3">
    <location>
        <begin position="994"/>
        <end position="1012"/>
    </location>
</feature>
<feature type="region of interest" description="Disordered" evidence="3">
    <location>
        <begin position="951"/>
        <end position="1077"/>
    </location>
</feature>
<feature type="compositionally biased region" description="Basic and acidic residues" evidence="3">
    <location>
        <begin position="447"/>
        <end position="456"/>
    </location>
</feature>
<feature type="compositionally biased region" description="Basic and acidic residues" evidence="3">
    <location>
        <begin position="1015"/>
        <end position="1042"/>
    </location>
</feature>
<feature type="region of interest" description="Disordered" evidence="3">
    <location>
        <begin position="803"/>
        <end position="880"/>
    </location>
</feature>
<comment type="caution">
    <text evidence="4">The sequence shown here is derived from an EMBL/GenBank/DDBJ whole genome shotgun (WGS) entry which is preliminary data.</text>
</comment>
<feature type="compositionally biased region" description="Gly residues" evidence="3">
    <location>
        <begin position="766"/>
        <end position="779"/>
    </location>
</feature>
<keyword evidence="5" id="KW-1185">Reference proteome</keyword>
<dbReference type="GO" id="GO:0019903">
    <property type="term" value="F:protein phosphatase binding"/>
    <property type="evidence" value="ECO:0007669"/>
    <property type="project" value="InterPro"/>
</dbReference>
<dbReference type="Pfam" id="PF04499">
    <property type="entry name" value="SAPS"/>
    <property type="match status" value="1"/>
</dbReference>
<gene>
    <name evidence="4" type="ORF">BG006_003423</name>
</gene>
<dbReference type="Proteomes" id="UP000696485">
    <property type="component" value="Unassembled WGS sequence"/>
</dbReference>